<dbReference type="SUPFAM" id="SSF52540">
    <property type="entry name" value="P-loop containing nucleoside triphosphate hydrolases"/>
    <property type="match status" value="1"/>
</dbReference>
<evidence type="ECO:0000256" key="1">
    <source>
        <dbReference type="ARBA" id="ARBA00006611"/>
    </source>
</evidence>
<dbReference type="RefSeq" id="WP_212518972.1">
    <property type="nucleotide sequence ID" value="NZ_JAGSOH010000042.1"/>
</dbReference>
<evidence type="ECO:0000313" key="4">
    <source>
        <dbReference type="Proteomes" id="UP000676325"/>
    </source>
</evidence>
<reference evidence="3" key="1">
    <citation type="submission" date="2021-04" db="EMBL/GenBank/DDBJ databases">
        <title>Genome based classification of Actinospica acidithermotolerans sp. nov., an actinobacterium isolated from an Indonesian hot spring.</title>
        <authorList>
            <person name="Kusuma A.B."/>
            <person name="Putra K.E."/>
            <person name="Nafisah S."/>
            <person name="Loh J."/>
            <person name="Nouioui I."/>
            <person name="Goodfellow M."/>
        </authorList>
    </citation>
    <scope>NUCLEOTIDE SEQUENCE</scope>
    <source>
        <strain evidence="3">MGRD01-02</strain>
    </source>
</reference>
<name>A0A941ECG4_9ACTN</name>
<evidence type="ECO:0000313" key="3">
    <source>
        <dbReference type="EMBL" id="MBR7827830.1"/>
    </source>
</evidence>
<comment type="similarity">
    <text evidence="1">Belongs to the GSP E family.</text>
</comment>
<protein>
    <submittedName>
        <fullName evidence="3">CpaF family protein</fullName>
    </submittedName>
</protein>
<dbReference type="CDD" id="cd01130">
    <property type="entry name" value="VirB11-like_ATPase"/>
    <property type="match status" value="1"/>
</dbReference>
<dbReference type="InterPro" id="IPR027417">
    <property type="entry name" value="P-loop_NTPase"/>
</dbReference>
<dbReference type="GO" id="GO:0016887">
    <property type="term" value="F:ATP hydrolysis activity"/>
    <property type="evidence" value="ECO:0007669"/>
    <property type="project" value="InterPro"/>
</dbReference>
<dbReference type="AlphaFoldDB" id="A0A941ECG4"/>
<dbReference type="InterPro" id="IPR001482">
    <property type="entry name" value="T2SS/T4SS_dom"/>
</dbReference>
<dbReference type="EMBL" id="JAGSOH010000042">
    <property type="protein sequence ID" value="MBR7827830.1"/>
    <property type="molecule type" value="Genomic_DNA"/>
</dbReference>
<dbReference type="Pfam" id="PF00437">
    <property type="entry name" value="T2SSE"/>
    <property type="match status" value="1"/>
</dbReference>
<proteinExistence type="inferred from homology"/>
<dbReference type="Gene3D" id="3.40.50.300">
    <property type="entry name" value="P-loop containing nucleotide triphosphate hydrolases"/>
    <property type="match status" value="1"/>
</dbReference>
<feature type="domain" description="Bacterial type II secretion system protein E" evidence="2">
    <location>
        <begin position="132"/>
        <end position="360"/>
    </location>
</feature>
<organism evidence="3 4">
    <name type="scientific">Actinospica acidithermotolerans</name>
    <dbReference type="NCBI Taxonomy" id="2828514"/>
    <lineage>
        <taxon>Bacteria</taxon>
        <taxon>Bacillati</taxon>
        <taxon>Actinomycetota</taxon>
        <taxon>Actinomycetes</taxon>
        <taxon>Catenulisporales</taxon>
        <taxon>Actinospicaceae</taxon>
        <taxon>Actinospica</taxon>
    </lineage>
</organism>
<dbReference type="Proteomes" id="UP000676325">
    <property type="component" value="Unassembled WGS sequence"/>
</dbReference>
<dbReference type="Gene3D" id="3.30.450.380">
    <property type="match status" value="1"/>
</dbReference>
<evidence type="ECO:0000259" key="2">
    <source>
        <dbReference type="Pfam" id="PF00437"/>
    </source>
</evidence>
<comment type="caution">
    <text evidence="3">The sequence shown here is derived from an EMBL/GenBank/DDBJ whole genome shotgun (WGS) entry which is preliminary data.</text>
</comment>
<dbReference type="PANTHER" id="PTHR30486">
    <property type="entry name" value="TWITCHING MOTILITY PROTEIN PILT"/>
    <property type="match status" value="1"/>
</dbReference>
<accession>A0A941ECG4</accession>
<dbReference type="PANTHER" id="PTHR30486:SF6">
    <property type="entry name" value="TYPE IV PILUS RETRACTATION ATPASE PILT"/>
    <property type="match status" value="1"/>
</dbReference>
<dbReference type="InterPro" id="IPR050921">
    <property type="entry name" value="T4SS_GSP_E_ATPase"/>
</dbReference>
<gene>
    <name evidence="3" type="ORF">KDK95_16035</name>
</gene>
<sequence length="439" mass="46889">MTAIFDQATASTLEAQVIAELRGKVGDRLAGWAGDAAYSAREREEKGRELINAALAERTSEAINTNTQVLSSAAEQRVAKAVFDALFGLGGFQELLDRPDVENIYANGCDVVFIDTTGEKGKKVGPVAASDEELVEMIRMVAARAGTEERRFDRGSPHLNLALKDGSRLFAVMGISERPSVSIRRHRYSNVPLGKLVEFGTLPTELADQLAAAVRARLNIVIAGGTNAGKTTLLNALAGEIPPSERLVTIEDTFELGLHKDPVAHPNVVPLQAREANLEGVGEISQAACVRMGLRMSPDRVIVGEVRGDEILPMLNAMSQGNDGSMTTVHANSTAGVFQRFQAYAAQAPEKLGLEAINLLVAGAVDVIVHVAKGKDGKRFVTGVREVTGCNGAQVTSNEVYRPGPDGRAEYAYGWRAETVEKLIDAGADPASFQRGWTA</sequence>
<keyword evidence="4" id="KW-1185">Reference proteome</keyword>